<keyword evidence="1" id="KW-0812">Transmembrane</keyword>
<dbReference type="EMBL" id="JBEPTQ010000002">
    <property type="protein sequence ID" value="MET4719261.1"/>
    <property type="molecule type" value="Genomic_DNA"/>
</dbReference>
<keyword evidence="1" id="KW-1133">Transmembrane helix</keyword>
<sequence>MVMSQPDSSTPRTAPVTDRDIELAKLKVEQTKARWTGLSVIVPLLSAIVTVGVGLYTNYLTNKASFQLEVAKSIMQAPGPEEATNRAKFFAALFPGRLPANFLATDVDAKKLGIGDSEGDDKRYFLKTMIEKDIDLRTLVALWKALFPKDNDFLNRPEVAEVLSQIPSKPGK</sequence>
<gene>
    <name evidence="2" type="ORF">ABIF63_003367</name>
</gene>
<keyword evidence="3" id="KW-1185">Reference proteome</keyword>
<accession>A0ABV2RQN7</accession>
<evidence type="ECO:0000313" key="3">
    <source>
        <dbReference type="Proteomes" id="UP001549291"/>
    </source>
</evidence>
<evidence type="ECO:0000313" key="2">
    <source>
        <dbReference type="EMBL" id="MET4719261.1"/>
    </source>
</evidence>
<dbReference type="Proteomes" id="UP001549291">
    <property type="component" value="Unassembled WGS sequence"/>
</dbReference>
<proteinExistence type="predicted"/>
<name>A0ABV2RQN7_BRAJP</name>
<dbReference type="RefSeq" id="WP_038959746.1">
    <property type="nucleotide sequence ID" value="NZ_JBEPTQ010000002.1"/>
</dbReference>
<comment type="caution">
    <text evidence="2">The sequence shown here is derived from an EMBL/GenBank/DDBJ whole genome shotgun (WGS) entry which is preliminary data.</text>
</comment>
<organism evidence="2 3">
    <name type="scientific">Bradyrhizobium japonicum</name>
    <dbReference type="NCBI Taxonomy" id="375"/>
    <lineage>
        <taxon>Bacteria</taxon>
        <taxon>Pseudomonadati</taxon>
        <taxon>Pseudomonadota</taxon>
        <taxon>Alphaproteobacteria</taxon>
        <taxon>Hyphomicrobiales</taxon>
        <taxon>Nitrobacteraceae</taxon>
        <taxon>Bradyrhizobium</taxon>
    </lineage>
</organism>
<reference evidence="2 3" key="1">
    <citation type="submission" date="2024-06" db="EMBL/GenBank/DDBJ databases">
        <title>Genomic Encyclopedia of Type Strains, Phase V (KMG-V): Genome sequencing to study the core and pangenomes of soil and plant-associated prokaryotes.</title>
        <authorList>
            <person name="Whitman W."/>
        </authorList>
    </citation>
    <scope>NUCLEOTIDE SEQUENCE [LARGE SCALE GENOMIC DNA]</scope>
    <source>
        <strain evidence="2 3">USDA 160</strain>
    </source>
</reference>
<keyword evidence="1" id="KW-0472">Membrane</keyword>
<feature type="transmembrane region" description="Helical" evidence="1">
    <location>
        <begin position="35"/>
        <end position="56"/>
    </location>
</feature>
<evidence type="ECO:0000256" key="1">
    <source>
        <dbReference type="SAM" id="Phobius"/>
    </source>
</evidence>
<protein>
    <submittedName>
        <fullName evidence="2">Uncharacterized protein</fullName>
    </submittedName>
</protein>